<dbReference type="PROSITE" id="PS00178">
    <property type="entry name" value="AA_TRNA_LIGASE_I"/>
    <property type="match status" value="1"/>
</dbReference>
<feature type="region of interest" description="Disordered" evidence="10">
    <location>
        <begin position="149"/>
        <end position="185"/>
    </location>
</feature>
<dbReference type="PANTHER" id="PTHR45794">
    <property type="entry name" value="LEUCYL-TRNA SYNTHETASE"/>
    <property type="match status" value="1"/>
</dbReference>
<evidence type="ECO:0000256" key="3">
    <source>
        <dbReference type="ARBA" id="ARBA00022598"/>
    </source>
</evidence>
<evidence type="ECO:0000256" key="1">
    <source>
        <dbReference type="ARBA" id="ARBA00005594"/>
    </source>
</evidence>
<evidence type="ECO:0000256" key="8">
    <source>
        <dbReference type="ARBA" id="ARBA00030520"/>
    </source>
</evidence>
<feature type="compositionally biased region" description="Basic and acidic residues" evidence="10">
    <location>
        <begin position="12"/>
        <end position="21"/>
    </location>
</feature>
<name>A0A5B0SI33_PUCGR</name>
<evidence type="ECO:0000313" key="13">
    <source>
        <dbReference type="Proteomes" id="UP000325313"/>
    </source>
</evidence>
<dbReference type="GO" id="GO:0006429">
    <property type="term" value="P:leucyl-tRNA aminoacylation"/>
    <property type="evidence" value="ECO:0007669"/>
    <property type="project" value="InterPro"/>
</dbReference>
<evidence type="ECO:0000313" key="12">
    <source>
        <dbReference type="EMBL" id="KAA1137542.1"/>
    </source>
</evidence>
<dbReference type="AlphaFoldDB" id="A0A5B0SI33"/>
<keyword evidence="4" id="KW-0547">Nucleotide-binding</keyword>
<proteinExistence type="inferred from homology"/>
<evidence type="ECO:0000256" key="2">
    <source>
        <dbReference type="ARBA" id="ARBA00013164"/>
    </source>
</evidence>
<dbReference type="InterPro" id="IPR014729">
    <property type="entry name" value="Rossmann-like_a/b/a_fold"/>
</dbReference>
<dbReference type="GO" id="GO:0005524">
    <property type="term" value="F:ATP binding"/>
    <property type="evidence" value="ECO:0007669"/>
    <property type="project" value="UniProtKB-KW"/>
</dbReference>
<dbReference type="Gene3D" id="3.40.50.620">
    <property type="entry name" value="HUPs"/>
    <property type="match status" value="1"/>
</dbReference>
<evidence type="ECO:0000256" key="10">
    <source>
        <dbReference type="SAM" id="MobiDB-lite"/>
    </source>
</evidence>
<evidence type="ECO:0000256" key="4">
    <source>
        <dbReference type="ARBA" id="ARBA00022741"/>
    </source>
</evidence>
<comment type="caution">
    <text evidence="12">The sequence shown here is derived from an EMBL/GenBank/DDBJ whole genome shotgun (WGS) entry which is preliminary data.</text>
</comment>
<dbReference type="InterPro" id="IPR001412">
    <property type="entry name" value="aa-tRNA-synth_I_CS"/>
</dbReference>
<accession>A0A5B0SI33</accession>
<dbReference type="PANTHER" id="PTHR45794:SF1">
    <property type="entry name" value="LEUCINE--TRNA LIGASE, CYTOPLASMIC"/>
    <property type="match status" value="1"/>
</dbReference>
<evidence type="ECO:0000256" key="9">
    <source>
        <dbReference type="ARBA" id="ARBA00047469"/>
    </source>
</evidence>
<gene>
    <name evidence="12" type="primary">CDC60_2</name>
    <name evidence="12" type="ORF">PGTUg99_015604</name>
</gene>
<evidence type="ECO:0000256" key="7">
    <source>
        <dbReference type="ARBA" id="ARBA00023146"/>
    </source>
</evidence>
<comment type="catalytic activity">
    <reaction evidence="9">
        <text>tRNA(Leu) + L-leucine + ATP = L-leucyl-tRNA(Leu) + AMP + diphosphate</text>
        <dbReference type="Rhea" id="RHEA:11688"/>
        <dbReference type="Rhea" id="RHEA-COMP:9613"/>
        <dbReference type="Rhea" id="RHEA-COMP:9622"/>
        <dbReference type="ChEBI" id="CHEBI:30616"/>
        <dbReference type="ChEBI" id="CHEBI:33019"/>
        <dbReference type="ChEBI" id="CHEBI:57427"/>
        <dbReference type="ChEBI" id="CHEBI:78442"/>
        <dbReference type="ChEBI" id="CHEBI:78494"/>
        <dbReference type="ChEBI" id="CHEBI:456215"/>
        <dbReference type="EC" id="6.1.1.4"/>
    </reaction>
</comment>
<dbReference type="InterPro" id="IPR002300">
    <property type="entry name" value="aa-tRNA-synth_Ia"/>
</dbReference>
<organism evidence="12 13">
    <name type="scientific">Puccinia graminis f. sp. tritici</name>
    <dbReference type="NCBI Taxonomy" id="56615"/>
    <lineage>
        <taxon>Eukaryota</taxon>
        <taxon>Fungi</taxon>
        <taxon>Dikarya</taxon>
        <taxon>Basidiomycota</taxon>
        <taxon>Pucciniomycotina</taxon>
        <taxon>Pucciniomycetes</taxon>
        <taxon>Pucciniales</taxon>
        <taxon>Pucciniaceae</taxon>
        <taxon>Puccinia</taxon>
    </lineage>
</organism>
<reference evidence="12 13" key="1">
    <citation type="submission" date="2019-05" db="EMBL/GenBank/DDBJ databases">
        <title>Emergence of the Ug99 lineage of the wheat stem rust pathogen through somatic hybridization.</title>
        <authorList>
            <person name="Li F."/>
            <person name="Upadhyaya N.M."/>
            <person name="Sperschneider J."/>
            <person name="Matny O."/>
            <person name="Nguyen-Phuc H."/>
            <person name="Mago R."/>
            <person name="Raley C."/>
            <person name="Miller M.E."/>
            <person name="Silverstein K.A.T."/>
            <person name="Henningsen E."/>
            <person name="Hirsch C.D."/>
            <person name="Visser B."/>
            <person name="Pretorius Z.A."/>
            <person name="Steffenson B.J."/>
            <person name="Schwessinger B."/>
            <person name="Dodds P.N."/>
            <person name="Figueroa M."/>
        </authorList>
    </citation>
    <scope>NUCLEOTIDE SEQUENCE [LARGE SCALE GENOMIC DNA]</scope>
    <source>
        <strain evidence="12 13">Ug99</strain>
    </source>
</reference>
<dbReference type="Proteomes" id="UP000325313">
    <property type="component" value="Unassembled WGS sequence"/>
</dbReference>
<feature type="region of interest" description="Disordered" evidence="10">
    <location>
        <begin position="1"/>
        <end position="25"/>
    </location>
</feature>
<comment type="similarity">
    <text evidence="1">Belongs to the class-I aminoacyl-tRNA synthetase family.</text>
</comment>
<sequence>MAQSTPSSIQELMDKKQKEATLDMGGNFTKRDDLIRYEKEAQEKWANSNIFQTDSPYIENPELKDLSGEELREKYPKFFGTFPYPYMNGSLHLGHAFTISKIEFAVGFERMRGRRALFPVGWHATGMPIKATSDKIIRELEQFGQDLSKFDSQSNPMIETNEDKSATEPTTASESQDKSKAKKGKIQAKSTGLQYQFQIMESIGVSRTDIPKFADPQYWLQYFPPIAKVSRYLRKRKYLRC</sequence>
<keyword evidence="7 12" id="KW-0030">Aminoacyl-tRNA synthetase</keyword>
<dbReference type="EMBL" id="VDEP01000007">
    <property type="protein sequence ID" value="KAA1137542.1"/>
    <property type="molecule type" value="Genomic_DNA"/>
</dbReference>
<keyword evidence="3" id="KW-0436">Ligase</keyword>
<dbReference type="InterPro" id="IPR004493">
    <property type="entry name" value="Leu-tRNA-synth_Ia_arc/euk"/>
</dbReference>
<keyword evidence="6" id="KW-0648">Protein biosynthesis</keyword>
<feature type="domain" description="Aminoacyl-tRNA synthetase class Ia" evidence="11">
    <location>
        <begin position="70"/>
        <end position="141"/>
    </location>
</feature>
<evidence type="ECO:0000256" key="6">
    <source>
        <dbReference type="ARBA" id="ARBA00022917"/>
    </source>
</evidence>
<dbReference type="Pfam" id="PF00133">
    <property type="entry name" value="tRNA-synt_1"/>
    <property type="match status" value="1"/>
</dbReference>
<evidence type="ECO:0000259" key="11">
    <source>
        <dbReference type="Pfam" id="PF00133"/>
    </source>
</evidence>
<feature type="compositionally biased region" description="Polar residues" evidence="10">
    <location>
        <begin position="1"/>
        <end position="10"/>
    </location>
</feature>
<dbReference type="SUPFAM" id="SSF52374">
    <property type="entry name" value="Nucleotidylyl transferase"/>
    <property type="match status" value="1"/>
</dbReference>
<evidence type="ECO:0000256" key="5">
    <source>
        <dbReference type="ARBA" id="ARBA00022840"/>
    </source>
</evidence>
<protein>
    <recommendedName>
        <fullName evidence="2">leucine--tRNA ligase</fullName>
        <ecNumber evidence="2">6.1.1.4</ecNumber>
    </recommendedName>
    <alternativeName>
        <fullName evidence="8">Leucyl-tRNA synthetase</fullName>
    </alternativeName>
</protein>
<dbReference type="GO" id="GO:0004823">
    <property type="term" value="F:leucine-tRNA ligase activity"/>
    <property type="evidence" value="ECO:0007669"/>
    <property type="project" value="UniProtKB-EC"/>
</dbReference>
<keyword evidence="5" id="KW-0067">ATP-binding</keyword>
<dbReference type="EC" id="6.1.1.4" evidence="2"/>